<evidence type="ECO:0000256" key="1">
    <source>
        <dbReference type="ARBA" id="ARBA00000451"/>
    </source>
</evidence>
<dbReference type="AlphaFoldDB" id="R7TL90"/>
<dbReference type="EMBL" id="KB310318">
    <property type="protein sequence ID" value="ELT91865.1"/>
    <property type="molecule type" value="Genomic_DNA"/>
</dbReference>
<evidence type="ECO:0000313" key="7">
    <source>
        <dbReference type="EnsemblMetazoa" id="CapteP168112"/>
    </source>
</evidence>
<evidence type="ECO:0000256" key="2">
    <source>
        <dbReference type="ARBA" id="ARBA00012489"/>
    </source>
</evidence>
<dbReference type="GO" id="GO:0005813">
    <property type="term" value="C:centrosome"/>
    <property type="evidence" value="ECO:0007669"/>
    <property type="project" value="TreeGrafter"/>
</dbReference>
<keyword evidence="8" id="KW-1185">Reference proteome</keyword>
<sequence>MSSVLCDMQSVWMGAWHGLFLGNPSNQNDREKLHSFYCNLLLTLIPKSSTMLSCPVLPQVLCNTAHSMSNVEVLSLLRGCLDESSNSNEDLLMRFLCLLREEIKDLNPQTSDRHPVFLVLDNSVQHLPWESVPVLRQHAYFRSPSLHFLCAQYHFLSTSKVFKEGIDLQSTFYVLDPESNLPSTKTKFTPLFEKQPGWSGLIGQIPQHADMAEALSQHDLFLYLGHGSGSKFVAGKRDGLSQLTCRAAALLLGCSSGRLTAEGSLDAAGVMLTYLLAGCPCVMGNLWDVTDRDIDRFFEQLMCTWQSGQSLFADLLASRNACKLEQLIGAAPVIYGLPVSFL</sequence>
<dbReference type="PROSITE" id="PS51700">
    <property type="entry name" value="SEPARIN"/>
    <property type="match status" value="1"/>
</dbReference>
<dbReference type="GO" id="GO:0005737">
    <property type="term" value="C:cytoplasm"/>
    <property type="evidence" value="ECO:0007669"/>
    <property type="project" value="TreeGrafter"/>
</dbReference>
<dbReference type="InterPro" id="IPR005314">
    <property type="entry name" value="Peptidase_C50"/>
</dbReference>
<dbReference type="GO" id="GO:0072686">
    <property type="term" value="C:mitotic spindle"/>
    <property type="evidence" value="ECO:0007669"/>
    <property type="project" value="TreeGrafter"/>
</dbReference>
<evidence type="ECO:0000259" key="5">
    <source>
        <dbReference type="PROSITE" id="PS51700"/>
    </source>
</evidence>
<dbReference type="EC" id="3.4.22.49" evidence="2"/>
<name>R7TL90_CAPTE</name>
<evidence type="ECO:0000313" key="6">
    <source>
        <dbReference type="EMBL" id="ELT91865.1"/>
    </source>
</evidence>
<keyword evidence="4" id="KW-0159">Chromosome partition</keyword>
<dbReference type="InterPro" id="IPR030397">
    <property type="entry name" value="SEPARIN_core_dom"/>
</dbReference>
<feature type="domain" description="Peptidase C50" evidence="5">
    <location>
        <begin position="168"/>
        <end position="265"/>
    </location>
</feature>
<dbReference type="OrthoDB" id="10255632at2759"/>
<accession>R7TL90</accession>
<comment type="catalytic activity">
    <reaction evidence="1">
        <text>All bonds known to be hydrolyzed by this endopeptidase have arginine in P1 and an acidic residue in P4. P6 is often occupied by an acidic residue or by a hydroxy-amino-acid residue, the phosphorylation of which enhances cleavage.</text>
        <dbReference type="EC" id="3.4.22.49"/>
    </reaction>
</comment>
<protein>
    <recommendedName>
        <fullName evidence="2">separase</fullName>
        <ecNumber evidence="2">3.4.22.49</ecNumber>
    </recommendedName>
</protein>
<dbReference type="GO" id="GO:0004197">
    <property type="term" value="F:cysteine-type endopeptidase activity"/>
    <property type="evidence" value="ECO:0007669"/>
    <property type="project" value="InterPro"/>
</dbReference>
<evidence type="ECO:0000313" key="8">
    <source>
        <dbReference type="Proteomes" id="UP000014760"/>
    </source>
</evidence>
<evidence type="ECO:0000256" key="3">
    <source>
        <dbReference type="ARBA" id="ARBA00022801"/>
    </source>
</evidence>
<evidence type="ECO:0000256" key="4">
    <source>
        <dbReference type="ARBA" id="ARBA00022829"/>
    </source>
</evidence>
<dbReference type="PANTHER" id="PTHR12792">
    <property type="entry name" value="EXTRA SPINDLE POLES 1-RELATED"/>
    <property type="match status" value="1"/>
</dbReference>
<gene>
    <name evidence="6" type="ORF">CAPTEDRAFT_168112</name>
</gene>
<reference evidence="7" key="3">
    <citation type="submission" date="2015-06" db="UniProtKB">
        <authorList>
            <consortium name="EnsemblMetazoa"/>
        </authorList>
    </citation>
    <scope>IDENTIFICATION</scope>
</reference>
<dbReference type="STRING" id="283909.R7TL90"/>
<dbReference type="Pfam" id="PF03568">
    <property type="entry name" value="Separin_C"/>
    <property type="match status" value="1"/>
</dbReference>
<reference evidence="8" key="1">
    <citation type="submission" date="2012-12" db="EMBL/GenBank/DDBJ databases">
        <authorList>
            <person name="Hellsten U."/>
            <person name="Grimwood J."/>
            <person name="Chapman J.A."/>
            <person name="Shapiro H."/>
            <person name="Aerts A."/>
            <person name="Otillar R.P."/>
            <person name="Terry A.Y."/>
            <person name="Boore J.L."/>
            <person name="Simakov O."/>
            <person name="Marletaz F."/>
            <person name="Cho S.-J."/>
            <person name="Edsinger-Gonzales E."/>
            <person name="Havlak P."/>
            <person name="Kuo D.-H."/>
            <person name="Larsson T."/>
            <person name="Lv J."/>
            <person name="Arendt D."/>
            <person name="Savage R."/>
            <person name="Osoegawa K."/>
            <person name="de Jong P."/>
            <person name="Lindberg D.R."/>
            <person name="Seaver E.C."/>
            <person name="Weisblat D.A."/>
            <person name="Putnam N.H."/>
            <person name="Grigoriev I.V."/>
            <person name="Rokhsar D.S."/>
        </authorList>
    </citation>
    <scope>NUCLEOTIDE SEQUENCE</scope>
    <source>
        <strain evidence="8">I ESC-2004</strain>
    </source>
</reference>
<keyword evidence="3" id="KW-0378">Hydrolase</keyword>
<dbReference type="PANTHER" id="PTHR12792:SF0">
    <property type="entry name" value="SEPARIN"/>
    <property type="match status" value="1"/>
</dbReference>
<dbReference type="EnsemblMetazoa" id="CapteT168112">
    <property type="protein sequence ID" value="CapteP168112"/>
    <property type="gene ID" value="CapteG168112"/>
</dbReference>
<dbReference type="Proteomes" id="UP000014760">
    <property type="component" value="Unassembled WGS sequence"/>
</dbReference>
<dbReference type="GO" id="GO:0005634">
    <property type="term" value="C:nucleus"/>
    <property type="evidence" value="ECO:0007669"/>
    <property type="project" value="InterPro"/>
</dbReference>
<dbReference type="HOGENOM" id="CLU_031474_1_0_1"/>
<dbReference type="GO" id="GO:0051307">
    <property type="term" value="P:meiotic chromosome separation"/>
    <property type="evidence" value="ECO:0007669"/>
    <property type="project" value="TreeGrafter"/>
</dbReference>
<proteinExistence type="predicted"/>
<organism evidence="6">
    <name type="scientific">Capitella teleta</name>
    <name type="common">Polychaete worm</name>
    <dbReference type="NCBI Taxonomy" id="283909"/>
    <lineage>
        <taxon>Eukaryota</taxon>
        <taxon>Metazoa</taxon>
        <taxon>Spiralia</taxon>
        <taxon>Lophotrochozoa</taxon>
        <taxon>Annelida</taxon>
        <taxon>Polychaeta</taxon>
        <taxon>Sedentaria</taxon>
        <taxon>Scolecida</taxon>
        <taxon>Capitellidae</taxon>
        <taxon>Capitella</taxon>
    </lineage>
</organism>
<reference evidence="6 8" key="2">
    <citation type="journal article" date="2013" name="Nature">
        <title>Insights into bilaterian evolution from three spiralian genomes.</title>
        <authorList>
            <person name="Simakov O."/>
            <person name="Marletaz F."/>
            <person name="Cho S.J."/>
            <person name="Edsinger-Gonzales E."/>
            <person name="Havlak P."/>
            <person name="Hellsten U."/>
            <person name="Kuo D.H."/>
            <person name="Larsson T."/>
            <person name="Lv J."/>
            <person name="Arendt D."/>
            <person name="Savage R."/>
            <person name="Osoegawa K."/>
            <person name="de Jong P."/>
            <person name="Grimwood J."/>
            <person name="Chapman J.A."/>
            <person name="Shapiro H."/>
            <person name="Aerts A."/>
            <person name="Otillar R.P."/>
            <person name="Terry A.Y."/>
            <person name="Boore J.L."/>
            <person name="Grigoriev I.V."/>
            <person name="Lindberg D.R."/>
            <person name="Seaver E.C."/>
            <person name="Weisblat D.A."/>
            <person name="Putnam N.H."/>
            <person name="Rokhsar D.S."/>
        </authorList>
    </citation>
    <scope>NUCLEOTIDE SEQUENCE</scope>
    <source>
        <strain evidence="6 8">I ESC-2004</strain>
    </source>
</reference>
<dbReference type="EMBL" id="AMQN01002889">
    <property type="status" value="NOT_ANNOTATED_CDS"/>
    <property type="molecule type" value="Genomic_DNA"/>
</dbReference>
<dbReference type="GO" id="GO:0006508">
    <property type="term" value="P:proteolysis"/>
    <property type="evidence" value="ECO:0007669"/>
    <property type="project" value="InterPro"/>
</dbReference>
<dbReference type="OMA" id="KCHATAI"/>